<evidence type="ECO:0000256" key="1">
    <source>
        <dbReference type="SAM" id="Phobius"/>
    </source>
</evidence>
<keyword evidence="1" id="KW-0812">Transmembrane</keyword>
<dbReference type="AlphaFoldDB" id="A0A2Z2N0U2"/>
<keyword evidence="3" id="KW-1185">Reference proteome</keyword>
<dbReference type="KEGG" id="trl:A3L10_10055"/>
<protein>
    <submittedName>
        <fullName evidence="2">Uncharacterized protein</fullName>
    </submittedName>
</protein>
<keyword evidence="1" id="KW-0472">Membrane</keyword>
<evidence type="ECO:0000313" key="2">
    <source>
        <dbReference type="EMBL" id="ASJ15451.1"/>
    </source>
</evidence>
<sequence length="240" mass="27118">MRIKGAVPMNFSGFQLFLAAVGSALILFVPILLGYVWISLLGWFFLAASWGTSVEVEGERLKFRYFFGKLCSEVRVAEIRELKTVNRLENAVMAREFPGMFILIVSVIIFAFVEILTPPLVAEYGLNSWFVLEATGLVYLGFMVLPFKRETQAFSLVLLPPVLGFLVNRVKPGSIDEFSIFMATFMAFLLLVGYYRTDYIVLKTSRRSYLIAIESRGGAFRVLREMVQLQDGRGFQNAAD</sequence>
<feature type="transmembrane region" description="Helical" evidence="1">
    <location>
        <begin position="97"/>
        <end position="117"/>
    </location>
</feature>
<accession>A0A2Z2N0U2</accession>
<reference evidence="2 3" key="1">
    <citation type="submission" date="2016-04" db="EMBL/GenBank/DDBJ databases">
        <title>Complete genome sequence of Thermococcus radiotolerans type strain EJ2.</title>
        <authorList>
            <person name="Oger P.M."/>
        </authorList>
    </citation>
    <scope>NUCLEOTIDE SEQUENCE [LARGE SCALE GENOMIC DNA]</scope>
    <source>
        <strain evidence="2 3">EJ2</strain>
    </source>
</reference>
<dbReference type="Proteomes" id="UP000250085">
    <property type="component" value="Chromosome"/>
</dbReference>
<feature type="transmembrane region" description="Helical" evidence="1">
    <location>
        <begin position="129"/>
        <end position="147"/>
    </location>
</feature>
<keyword evidence="1" id="KW-1133">Transmembrane helix</keyword>
<dbReference type="EMBL" id="CP015106">
    <property type="protein sequence ID" value="ASJ15451.1"/>
    <property type="molecule type" value="Genomic_DNA"/>
</dbReference>
<proteinExistence type="predicted"/>
<organism evidence="2 3">
    <name type="scientific">Thermococcus radiotolerans</name>
    <dbReference type="NCBI Taxonomy" id="187880"/>
    <lineage>
        <taxon>Archaea</taxon>
        <taxon>Methanobacteriati</taxon>
        <taxon>Methanobacteriota</taxon>
        <taxon>Thermococci</taxon>
        <taxon>Thermococcales</taxon>
        <taxon>Thermococcaceae</taxon>
        <taxon>Thermococcus</taxon>
    </lineage>
</organism>
<gene>
    <name evidence="2" type="ORF">A3L10_10055</name>
</gene>
<evidence type="ECO:0000313" key="3">
    <source>
        <dbReference type="Proteomes" id="UP000250085"/>
    </source>
</evidence>
<name>A0A2Z2N0U2_9EURY</name>
<feature type="transmembrane region" description="Helical" evidence="1">
    <location>
        <begin position="178"/>
        <end position="197"/>
    </location>
</feature>
<feature type="transmembrane region" description="Helical" evidence="1">
    <location>
        <begin position="12"/>
        <end position="29"/>
    </location>
</feature>